<reference evidence="2" key="2">
    <citation type="submission" date="2023-02" db="EMBL/GenBank/DDBJ databases">
        <authorList>
            <person name="Swenson N.G."/>
            <person name="Wegrzyn J.L."/>
            <person name="Mcevoy S.L."/>
        </authorList>
    </citation>
    <scope>NUCLEOTIDE SEQUENCE</scope>
    <source>
        <strain evidence="2">91603</strain>
        <tissue evidence="2">Leaf</tissue>
    </source>
</reference>
<dbReference type="GO" id="GO:0004190">
    <property type="term" value="F:aspartic-type endopeptidase activity"/>
    <property type="evidence" value="ECO:0007669"/>
    <property type="project" value="InterPro"/>
</dbReference>
<dbReference type="InterPro" id="IPR001461">
    <property type="entry name" value="Aspartic_peptidase_A1"/>
</dbReference>
<dbReference type="InterPro" id="IPR032799">
    <property type="entry name" value="TAXi_C"/>
</dbReference>
<comment type="caution">
    <text evidence="2">The sequence shown here is derived from an EMBL/GenBank/DDBJ whole genome shotgun (WGS) entry which is preliminary data.</text>
</comment>
<dbReference type="Gene3D" id="2.40.70.10">
    <property type="entry name" value="Acid Proteases"/>
    <property type="match status" value="1"/>
</dbReference>
<dbReference type="AlphaFoldDB" id="A0AAD5J8P4"/>
<proteinExistence type="predicted"/>
<name>A0AAD5J8P4_ACENE</name>
<organism evidence="2 3">
    <name type="scientific">Acer negundo</name>
    <name type="common">Box elder</name>
    <dbReference type="NCBI Taxonomy" id="4023"/>
    <lineage>
        <taxon>Eukaryota</taxon>
        <taxon>Viridiplantae</taxon>
        <taxon>Streptophyta</taxon>
        <taxon>Embryophyta</taxon>
        <taxon>Tracheophyta</taxon>
        <taxon>Spermatophyta</taxon>
        <taxon>Magnoliopsida</taxon>
        <taxon>eudicotyledons</taxon>
        <taxon>Gunneridae</taxon>
        <taxon>Pentapetalae</taxon>
        <taxon>rosids</taxon>
        <taxon>malvids</taxon>
        <taxon>Sapindales</taxon>
        <taxon>Sapindaceae</taxon>
        <taxon>Hippocastanoideae</taxon>
        <taxon>Acereae</taxon>
        <taxon>Acer</taxon>
    </lineage>
</organism>
<dbReference type="PANTHER" id="PTHR13683">
    <property type="entry name" value="ASPARTYL PROTEASES"/>
    <property type="match status" value="1"/>
</dbReference>
<sequence>MKEAKSSIHRFIRSSLSLSLSLVSFTIKQAKSGLSSFIKPVLVINSPLCKLPRDDRRCHADKCGYKIKYGDGSSTEGDILCLGVVGVRLPLSEDIFQLTKLGDRGVILDIGTAVTILPTLAYEALRDAFTAKTKNLPRAPGVSIFDTCYHLLPHLQDFPSLEMLNNREFRFLSMKQMDLLDSVPTFVKNICFGFA</sequence>
<dbReference type="Proteomes" id="UP001064489">
    <property type="component" value="Unassembled WGS sequence"/>
</dbReference>
<evidence type="ECO:0000313" key="2">
    <source>
        <dbReference type="EMBL" id="KAI9188531.1"/>
    </source>
</evidence>
<evidence type="ECO:0000313" key="3">
    <source>
        <dbReference type="Proteomes" id="UP001064489"/>
    </source>
</evidence>
<evidence type="ECO:0000259" key="1">
    <source>
        <dbReference type="Pfam" id="PF14541"/>
    </source>
</evidence>
<dbReference type="Pfam" id="PF14541">
    <property type="entry name" value="TAXi_C"/>
    <property type="match status" value="1"/>
</dbReference>
<gene>
    <name evidence="2" type="ORF">LWI28_022009</name>
</gene>
<dbReference type="EMBL" id="JAJSOW010000069">
    <property type="protein sequence ID" value="KAI9188531.1"/>
    <property type="molecule type" value="Genomic_DNA"/>
</dbReference>
<reference evidence="2" key="1">
    <citation type="journal article" date="2022" name="Plant J.">
        <title>Strategies of tolerance reflected in two North American maple genomes.</title>
        <authorList>
            <person name="McEvoy S.L."/>
            <person name="Sezen U.U."/>
            <person name="Trouern-Trend A."/>
            <person name="McMahon S.M."/>
            <person name="Schaberg P.G."/>
            <person name="Yang J."/>
            <person name="Wegrzyn J.L."/>
            <person name="Swenson N.G."/>
        </authorList>
    </citation>
    <scope>NUCLEOTIDE SEQUENCE</scope>
    <source>
        <strain evidence="2">91603</strain>
    </source>
</reference>
<feature type="domain" description="Xylanase inhibitor C-terminal" evidence="1">
    <location>
        <begin position="83"/>
        <end position="162"/>
    </location>
</feature>
<protein>
    <recommendedName>
        <fullName evidence="1">Xylanase inhibitor C-terminal domain-containing protein</fullName>
    </recommendedName>
</protein>
<dbReference type="PANTHER" id="PTHR13683:SF265">
    <property type="entry name" value="PROTEIN ASPARTIC PROTEASE IN GUARD CELL 2"/>
    <property type="match status" value="1"/>
</dbReference>
<keyword evidence="3" id="KW-1185">Reference proteome</keyword>
<dbReference type="InterPro" id="IPR021109">
    <property type="entry name" value="Peptidase_aspartic_dom_sf"/>
</dbReference>
<dbReference type="SUPFAM" id="SSF50630">
    <property type="entry name" value="Acid proteases"/>
    <property type="match status" value="1"/>
</dbReference>
<dbReference type="GO" id="GO:0006508">
    <property type="term" value="P:proteolysis"/>
    <property type="evidence" value="ECO:0007669"/>
    <property type="project" value="InterPro"/>
</dbReference>
<accession>A0AAD5J8P4</accession>